<feature type="domain" description="DUF5979" evidence="9">
    <location>
        <begin position="351"/>
        <end position="455"/>
    </location>
</feature>
<dbReference type="InterPro" id="IPR046022">
    <property type="entry name" value="DUF5979"/>
</dbReference>
<dbReference type="Gene3D" id="2.60.40.10">
    <property type="entry name" value="Immunoglobulins"/>
    <property type="match status" value="1"/>
</dbReference>
<reference evidence="10 11" key="1">
    <citation type="submission" date="2020-05" db="EMBL/GenBank/DDBJ databases">
        <title>Actinomyces sp. zg-325.</title>
        <authorList>
            <person name="Yang C."/>
        </authorList>
    </citation>
    <scope>NUCLEOTIDE SEQUENCE [LARGE SCALE GENOMIC DNA]</scope>
    <source>
        <strain evidence="11">zg-325</strain>
    </source>
</reference>
<protein>
    <submittedName>
        <fullName evidence="10">Uncharacterized protein</fullName>
    </submittedName>
</protein>
<evidence type="ECO:0000259" key="7">
    <source>
        <dbReference type="Pfam" id="PF17802"/>
    </source>
</evidence>
<dbReference type="InterPro" id="IPR041033">
    <property type="entry name" value="SpaA_PFL_dom_1"/>
</dbReference>
<organism evidence="10 11">
    <name type="scientific">Actinomyces marmotae</name>
    <dbReference type="NCBI Taxonomy" id="2737173"/>
    <lineage>
        <taxon>Bacteria</taxon>
        <taxon>Bacillati</taxon>
        <taxon>Actinomycetota</taxon>
        <taxon>Actinomycetes</taxon>
        <taxon>Actinomycetales</taxon>
        <taxon>Actinomycetaceae</taxon>
        <taxon>Actinomyces</taxon>
    </lineage>
</organism>
<evidence type="ECO:0000256" key="1">
    <source>
        <dbReference type="ARBA" id="ARBA00004168"/>
    </source>
</evidence>
<dbReference type="Pfam" id="PF17961">
    <property type="entry name" value="Big_8"/>
    <property type="match status" value="1"/>
</dbReference>
<dbReference type="GO" id="GO:0007155">
    <property type="term" value="P:cell adhesion"/>
    <property type="evidence" value="ECO:0007669"/>
    <property type="project" value="InterPro"/>
</dbReference>
<evidence type="ECO:0000259" key="9">
    <source>
        <dbReference type="Pfam" id="PF19407"/>
    </source>
</evidence>
<evidence type="ECO:0000256" key="3">
    <source>
        <dbReference type="ARBA" id="ARBA00022525"/>
    </source>
</evidence>
<evidence type="ECO:0000256" key="5">
    <source>
        <dbReference type="ARBA" id="ARBA00023088"/>
    </source>
</evidence>
<evidence type="ECO:0000313" key="11">
    <source>
        <dbReference type="Proteomes" id="UP000504752"/>
    </source>
</evidence>
<sequence>MTSRASMILIVVAMASLLFVLPVLPGALPRASAAVNPCAGSLSEFAWQPGPNVTKIDGEDTYRSRGGQLARFQWKWTVDANANPGDTITMKLPELVEVYPLLKPFDVHDAAGEKVGTVTWGAGKGATVTLTLGDYVSNHGSVSGSAFLNIVWTQGAAVGKHDLLFKGCRGEATLKSELLPEPPAGTFAVSSKYGQVDSARNQVVWSLGIGSATKQNYSDAQPVIEDPGGEGYVLSCEQLTIDNITPRPYDKVVYGKNYLDKSRYTCEKFGERGIRVTINKNADGNYIDRYESYFMKIYGTLDPNYKDYDKLHNTAKVKNGPDADKGPNYDVPGEAEVPNAGGAGSGKQVKFSIQKEVSGPAPDGTKYSFEYKCLADQFIPLGTVSAGEKTTSATTKSSARCTIREKDVPRGVTVAYEILNPDSGATLTPGPNGETTLTFKLDSEADVKIKATNTFPAELPAFSVKKETSDGSFVVGSTASTLRRTYSVTVTNTGTGRGTSPEVVDIPSTPQGFSIDKVEVDGVKVNKDQAGYYVTRGDELDVKASKTHEVVITYSLDPTAMDSGSFELLGQCQTGGAAADSTKGLYNKVTMDQDSDGDANNDACTVGEDRRGRVTWTKIDADTRQALAGSEWEMSGEGIPAGTVITDCVADNADSCVPQGGNGATALYDRDPKPGAFDVQNLPLANTWRKLRESKAPAGYVLNKRAQNFITHEGAPHHKFTKPFENSKSPVPMLPLTGGMGSDVFLISGGVVFLLGVAWEAARRVRSKRRPASL</sequence>
<dbReference type="Proteomes" id="UP000504752">
    <property type="component" value="Chromosome"/>
</dbReference>
<keyword evidence="3" id="KW-0964">Secreted</keyword>
<keyword evidence="2" id="KW-0134">Cell wall</keyword>
<dbReference type="InterPro" id="IPR013783">
    <property type="entry name" value="Ig-like_fold"/>
</dbReference>
<dbReference type="SUPFAM" id="SSF49401">
    <property type="entry name" value="Bacterial adhesins"/>
    <property type="match status" value="1"/>
</dbReference>
<dbReference type="GO" id="GO:0005975">
    <property type="term" value="P:carbohydrate metabolic process"/>
    <property type="evidence" value="ECO:0007669"/>
    <property type="project" value="UniProtKB-ARBA"/>
</dbReference>
<keyword evidence="5" id="KW-0572">Peptidoglycan-anchor</keyword>
<gene>
    <name evidence="10" type="ORF">HPC72_06555</name>
</gene>
<evidence type="ECO:0000259" key="8">
    <source>
        <dbReference type="Pfam" id="PF17961"/>
    </source>
</evidence>
<dbReference type="AlphaFoldDB" id="A0A6M8AZE2"/>
<comment type="subcellular location">
    <subcellularLocation>
        <location evidence="1">Secreted</location>
        <location evidence="1">Cell wall</location>
        <topology evidence="1">Peptidoglycan-anchor</topology>
    </subcellularLocation>
</comment>
<accession>A0A6M8AZE2</accession>
<dbReference type="Gene3D" id="2.60.40.1280">
    <property type="match status" value="1"/>
</dbReference>
<dbReference type="KEGG" id="amam:HPC72_06555"/>
<keyword evidence="4" id="KW-0732">Signal</keyword>
<keyword evidence="6" id="KW-1133">Transmembrane helix</keyword>
<feature type="domain" description="SDR-like Ig" evidence="8">
    <location>
        <begin position="71"/>
        <end position="151"/>
    </location>
</feature>
<dbReference type="Pfam" id="PF17802">
    <property type="entry name" value="SpaA"/>
    <property type="match status" value="1"/>
</dbReference>
<dbReference type="InterPro" id="IPR008966">
    <property type="entry name" value="Adhesion_dom_sf"/>
</dbReference>
<keyword evidence="11" id="KW-1185">Reference proteome</keyword>
<dbReference type="EMBL" id="CP053642">
    <property type="protein sequence ID" value="QKD79939.1"/>
    <property type="molecule type" value="Genomic_DNA"/>
</dbReference>
<dbReference type="InterPro" id="IPR011252">
    <property type="entry name" value="Fibrogen-bd_dom1"/>
</dbReference>
<feature type="domain" description="SpaA-like prealbumin fold" evidence="7">
    <location>
        <begin position="612"/>
        <end position="710"/>
    </location>
</feature>
<name>A0A6M8AZE2_9ACTO</name>
<evidence type="ECO:0000256" key="4">
    <source>
        <dbReference type="ARBA" id="ARBA00022729"/>
    </source>
</evidence>
<dbReference type="RefSeq" id="WP_159523455.1">
    <property type="nucleotide sequence ID" value="NZ_CP053642.1"/>
</dbReference>
<keyword evidence="6" id="KW-0812">Transmembrane</keyword>
<dbReference type="InterPro" id="IPR041171">
    <property type="entry name" value="SDR_Ig"/>
</dbReference>
<proteinExistence type="predicted"/>
<keyword evidence="6" id="KW-0472">Membrane</keyword>
<evidence type="ECO:0000256" key="6">
    <source>
        <dbReference type="SAM" id="Phobius"/>
    </source>
</evidence>
<dbReference type="Pfam" id="PF19407">
    <property type="entry name" value="DUF5979"/>
    <property type="match status" value="1"/>
</dbReference>
<evidence type="ECO:0000313" key="10">
    <source>
        <dbReference type="EMBL" id="QKD79939.1"/>
    </source>
</evidence>
<evidence type="ECO:0000256" key="2">
    <source>
        <dbReference type="ARBA" id="ARBA00022512"/>
    </source>
</evidence>
<feature type="transmembrane region" description="Helical" evidence="6">
    <location>
        <begin position="744"/>
        <end position="762"/>
    </location>
</feature>